<accession>A0ABY7BX57</accession>
<keyword evidence="3" id="KW-1185">Reference proteome</keyword>
<sequence length="152" mass="16080">MSLVEEAAIVLGAARLAEIGLEDEKQDGAGQDEERHADRSLVAPIGQIVRLGPEQADLAAVGRQIGGRGNRVASLETDVQDLAGRIDCQEFARVGHEPIDALADILRPLGQRRDDDAVSVGDEEQGAGGKQVAGREALPRTAPGRKPRHSIP</sequence>
<dbReference type="EMBL" id="CP114029">
    <property type="protein sequence ID" value="WAP67982.1"/>
    <property type="molecule type" value="Genomic_DNA"/>
</dbReference>
<evidence type="ECO:0000256" key="1">
    <source>
        <dbReference type="SAM" id="MobiDB-lite"/>
    </source>
</evidence>
<evidence type="ECO:0000313" key="2">
    <source>
        <dbReference type="EMBL" id="WAP67982.1"/>
    </source>
</evidence>
<dbReference type="RefSeq" id="WP_268880458.1">
    <property type="nucleotide sequence ID" value="NZ_CP114029.1"/>
</dbReference>
<proteinExistence type="predicted"/>
<name>A0ABY7BX57_9HYPH</name>
<reference evidence="2" key="1">
    <citation type="submission" date="2022-12" db="EMBL/GenBank/DDBJ databases">
        <title>Jiella pelagia sp. nov., isolated from phosphonate enriched culture of Northwest Pacific surface seawater.</title>
        <authorList>
            <person name="Shin D.Y."/>
            <person name="Hwang C.Y."/>
        </authorList>
    </citation>
    <scope>NUCLEOTIDE SEQUENCE</scope>
    <source>
        <strain evidence="2">HL-NP1</strain>
    </source>
</reference>
<gene>
    <name evidence="2" type="ORF">OH818_21545</name>
</gene>
<evidence type="ECO:0000313" key="3">
    <source>
        <dbReference type="Proteomes" id="UP001164020"/>
    </source>
</evidence>
<feature type="region of interest" description="Disordered" evidence="1">
    <location>
        <begin position="114"/>
        <end position="152"/>
    </location>
</feature>
<dbReference type="Proteomes" id="UP001164020">
    <property type="component" value="Chromosome"/>
</dbReference>
<protein>
    <submittedName>
        <fullName evidence="2">Uncharacterized protein</fullName>
    </submittedName>
</protein>
<feature type="compositionally biased region" description="Basic residues" evidence="1">
    <location>
        <begin position="143"/>
        <end position="152"/>
    </location>
</feature>
<organism evidence="2 3">
    <name type="scientific">Jiella pelagia</name>
    <dbReference type="NCBI Taxonomy" id="2986949"/>
    <lineage>
        <taxon>Bacteria</taxon>
        <taxon>Pseudomonadati</taxon>
        <taxon>Pseudomonadota</taxon>
        <taxon>Alphaproteobacteria</taxon>
        <taxon>Hyphomicrobiales</taxon>
        <taxon>Aurantimonadaceae</taxon>
        <taxon>Jiella</taxon>
    </lineage>
</organism>